<keyword evidence="4 7" id="KW-0573">Peptidoglycan synthesis</keyword>
<evidence type="ECO:0000256" key="7">
    <source>
        <dbReference type="PROSITE-ProRule" id="PRU01373"/>
    </source>
</evidence>
<feature type="active site" description="Nucleophile" evidence="7">
    <location>
        <position position="349"/>
    </location>
</feature>
<dbReference type="EMBL" id="JBHUGD010000001">
    <property type="protein sequence ID" value="MFD1945644.1"/>
    <property type="molecule type" value="Genomic_DNA"/>
</dbReference>
<evidence type="ECO:0000256" key="6">
    <source>
        <dbReference type="ARBA" id="ARBA00023316"/>
    </source>
</evidence>
<evidence type="ECO:0000256" key="4">
    <source>
        <dbReference type="ARBA" id="ARBA00022984"/>
    </source>
</evidence>
<keyword evidence="2" id="KW-0808">Transferase</keyword>
<dbReference type="Proteomes" id="UP001597351">
    <property type="component" value="Unassembled WGS sequence"/>
</dbReference>
<comment type="pathway">
    <text evidence="1 7">Cell wall biogenesis; peptidoglycan biosynthesis.</text>
</comment>
<feature type="domain" description="L,D-TPase catalytic" evidence="10">
    <location>
        <begin position="246"/>
        <end position="373"/>
    </location>
</feature>
<evidence type="ECO:0000259" key="10">
    <source>
        <dbReference type="PROSITE" id="PS52029"/>
    </source>
</evidence>
<feature type="compositionally biased region" description="Low complexity" evidence="8">
    <location>
        <begin position="25"/>
        <end position="34"/>
    </location>
</feature>
<feature type="active site" description="Proton donor/acceptor" evidence="7">
    <location>
        <position position="331"/>
    </location>
</feature>
<evidence type="ECO:0000256" key="1">
    <source>
        <dbReference type="ARBA" id="ARBA00004752"/>
    </source>
</evidence>
<dbReference type="InterPro" id="IPR050979">
    <property type="entry name" value="LD-transpeptidase"/>
</dbReference>
<gene>
    <name evidence="11" type="ORF">ACFSDE_02485</name>
</gene>
<evidence type="ECO:0000256" key="9">
    <source>
        <dbReference type="SAM" id="SignalP"/>
    </source>
</evidence>
<dbReference type="CDD" id="cd16913">
    <property type="entry name" value="YkuD_like"/>
    <property type="match status" value="1"/>
</dbReference>
<dbReference type="InterPro" id="IPR005490">
    <property type="entry name" value="LD_TPept_cat_dom"/>
</dbReference>
<dbReference type="Gene3D" id="2.60.40.3710">
    <property type="match status" value="1"/>
</dbReference>
<evidence type="ECO:0000256" key="3">
    <source>
        <dbReference type="ARBA" id="ARBA00022960"/>
    </source>
</evidence>
<dbReference type="CDD" id="cd13432">
    <property type="entry name" value="LDT_IgD_like_2"/>
    <property type="match status" value="1"/>
</dbReference>
<organism evidence="11 12">
    <name type="scientific">Nocardioides aestuarii</name>
    <dbReference type="NCBI Taxonomy" id="252231"/>
    <lineage>
        <taxon>Bacteria</taxon>
        <taxon>Bacillati</taxon>
        <taxon>Actinomycetota</taxon>
        <taxon>Actinomycetes</taxon>
        <taxon>Propionibacteriales</taxon>
        <taxon>Nocardioidaceae</taxon>
        <taxon>Nocardioides</taxon>
    </lineage>
</organism>
<dbReference type="Pfam" id="PF17964">
    <property type="entry name" value="Big_10"/>
    <property type="match status" value="1"/>
</dbReference>
<evidence type="ECO:0000256" key="2">
    <source>
        <dbReference type="ARBA" id="ARBA00022679"/>
    </source>
</evidence>
<dbReference type="PANTHER" id="PTHR30582">
    <property type="entry name" value="L,D-TRANSPEPTIDASE"/>
    <property type="match status" value="1"/>
</dbReference>
<dbReference type="Gene3D" id="2.60.40.3780">
    <property type="match status" value="1"/>
</dbReference>
<proteinExistence type="predicted"/>
<feature type="region of interest" description="Disordered" evidence="8">
    <location>
        <begin position="25"/>
        <end position="53"/>
    </location>
</feature>
<dbReference type="PANTHER" id="PTHR30582:SF2">
    <property type="entry name" value="L,D-TRANSPEPTIDASE YCIB-RELATED"/>
    <property type="match status" value="1"/>
</dbReference>
<keyword evidence="6 7" id="KW-0961">Cell wall biogenesis/degradation</keyword>
<evidence type="ECO:0000256" key="8">
    <source>
        <dbReference type="SAM" id="MobiDB-lite"/>
    </source>
</evidence>
<sequence>MSRKPLTGLAALLLACSALSACTSASTDSTDSADPQAAGSDGVEAAAEKPEPLKISTNLRGDGIAVDRVLEVSATGGTLRDVRVTSAGAQLPGKLTQDDTTWRASGRLEPGQAYSVKSVGERSDGKKVVRTSSFNTQDLTLDEQTYASVAPLQGETVGVGMPVIVTFDVPVTDKASFEKHMHVDSTPAQAGAWHWLSDTEAHWRPKSYWKSGTDVSVDIDVNSVDAGAGIYGQENREVDFTVGDANIYRVNMDTHQMKVFSNGSLLRTLPITTGEEPKFTTRSGVKVIIEKFRKKRMDSETVGIANDSEDGYNIAGVEYAMRVTYSGEFIHAAPWSVGSQGSANVSHGCTGMSTADAGWLYNMSKRGDVVEYTGTDRPMTLDNGYGDWNADFASWKQGSALS</sequence>
<comment type="caution">
    <text evidence="11">The sequence shown here is derived from an EMBL/GenBank/DDBJ whole genome shotgun (WGS) entry which is preliminary data.</text>
</comment>
<evidence type="ECO:0000313" key="11">
    <source>
        <dbReference type="EMBL" id="MFD1945644.1"/>
    </source>
</evidence>
<reference evidence="12" key="1">
    <citation type="journal article" date="2019" name="Int. J. Syst. Evol. Microbiol.">
        <title>The Global Catalogue of Microorganisms (GCM) 10K type strain sequencing project: providing services to taxonomists for standard genome sequencing and annotation.</title>
        <authorList>
            <consortium name="The Broad Institute Genomics Platform"/>
            <consortium name="The Broad Institute Genome Sequencing Center for Infectious Disease"/>
            <person name="Wu L."/>
            <person name="Ma J."/>
        </authorList>
    </citation>
    <scope>NUCLEOTIDE SEQUENCE [LARGE SCALE GENOMIC DNA]</scope>
    <source>
        <strain evidence="12">CGMCC 1.12477</strain>
    </source>
</reference>
<dbReference type="Pfam" id="PF03734">
    <property type="entry name" value="YkuD"/>
    <property type="match status" value="1"/>
</dbReference>
<keyword evidence="3 7" id="KW-0133">Cell shape</keyword>
<feature type="signal peptide" evidence="9">
    <location>
        <begin position="1"/>
        <end position="20"/>
    </location>
</feature>
<keyword evidence="12" id="KW-1185">Reference proteome</keyword>
<dbReference type="InterPro" id="IPR038063">
    <property type="entry name" value="Transpep_catalytic_dom"/>
</dbReference>
<keyword evidence="5" id="KW-0012">Acyltransferase</keyword>
<evidence type="ECO:0000313" key="12">
    <source>
        <dbReference type="Proteomes" id="UP001597351"/>
    </source>
</evidence>
<dbReference type="SUPFAM" id="SSF141523">
    <property type="entry name" value="L,D-transpeptidase catalytic domain-like"/>
    <property type="match status" value="1"/>
</dbReference>
<dbReference type="PROSITE" id="PS52029">
    <property type="entry name" value="LD_TPASE"/>
    <property type="match status" value="1"/>
</dbReference>
<dbReference type="InterPro" id="IPR041280">
    <property type="entry name" value="Big_10"/>
</dbReference>
<feature type="chain" id="PRO_5046951766" evidence="9">
    <location>
        <begin position="21"/>
        <end position="402"/>
    </location>
</feature>
<evidence type="ECO:0000256" key="5">
    <source>
        <dbReference type="ARBA" id="ARBA00023315"/>
    </source>
</evidence>
<dbReference type="Gene3D" id="2.40.440.10">
    <property type="entry name" value="L,D-transpeptidase catalytic domain-like"/>
    <property type="match status" value="1"/>
</dbReference>
<keyword evidence="9" id="KW-0732">Signal</keyword>
<dbReference type="RefSeq" id="WP_343915455.1">
    <property type="nucleotide sequence ID" value="NZ_BAAAJT010000002.1"/>
</dbReference>
<dbReference type="PROSITE" id="PS51257">
    <property type="entry name" value="PROKAR_LIPOPROTEIN"/>
    <property type="match status" value="1"/>
</dbReference>
<accession>A0ABW4TGC7</accession>
<protein>
    <submittedName>
        <fullName evidence="11">Ig-like domain-containing protein</fullName>
    </submittedName>
</protein>
<name>A0ABW4TGC7_9ACTN</name>